<dbReference type="SUPFAM" id="SSF49464">
    <property type="entry name" value="Carboxypeptidase regulatory domain-like"/>
    <property type="match status" value="1"/>
</dbReference>
<name>A0A5Q0QIF7_9SPHI</name>
<dbReference type="RefSeq" id="WP_153512539.1">
    <property type="nucleotide sequence ID" value="NZ_CP045652.1"/>
</dbReference>
<evidence type="ECO:0000256" key="6">
    <source>
        <dbReference type="ARBA" id="ARBA00023136"/>
    </source>
</evidence>
<keyword evidence="6 8" id="KW-0472">Membrane</keyword>
<evidence type="ECO:0000259" key="10">
    <source>
        <dbReference type="Pfam" id="PF00593"/>
    </source>
</evidence>
<dbReference type="InterPro" id="IPR039426">
    <property type="entry name" value="TonB-dep_rcpt-like"/>
</dbReference>
<evidence type="ECO:0000256" key="3">
    <source>
        <dbReference type="ARBA" id="ARBA00022452"/>
    </source>
</evidence>
<evidence type="ECO:0000256" key="9">
    <source>
        <dbReference type="RuleBase" id="RU003357"/>
    </source>
</evidence>
<dbReference type="KEGG" id="sphe:GFH32_15905"/>
<evidence type="ECO:0000256" key="4">
    <source>
        <dbReference type="ARBA" id="ARBA00022692"/>
    </source>
</evidence>
<dbReference type="Proteomes" id="UP000326921">
    <property type="component" value="Chromosome"/>
</dbReference>
<reference evidence="12 13" key="1">
    <citation type="submission" date="2019-10" db="EMBL/GenBank/DDBJ databases">
        <authorList>
            <person name="Dong K."/>
        </authorList>
    </citation>
    <scope>NUCLEOTIDE SEQUENCE [LARGE SCALE GENOMIC DNA]</scope>
    <source>
        <strain evidence="13">dk4302</strain>
    </source>
</reference>
<evidence type="ECO:0000313" key="13">
    <source>
        <dbReference type="Proteomes" id="UP000326921"/>
    </source>
</evidence>
<dbReference type="EMBL" id="CP045652">
    <property type="protein sequence ID" value="QGA27712.1"/>
    <property type="molecule type" value="Genomic_DNA"/>
</dbReference>
<dbReference type="InterPro" id="IPR008969">
    <property type="entry name" value="CarboxyPept-like_regulatory"/>
</dbReference>
<proteinExistence type="inferred from homology"/>
<feature type="domain" description="TonB-dependent receptor-like beta-barrel" evidence="10">
    <location>
        <begin position="400"/>
        <end position="885"/>
    </location>
</feature>
<evidence type="ECO:0000256" key="1">
    <source>
        <dbReference type="ARBA" id="ARBA00004571"/>
    </source>
</evidence>
<comment type="subcellular location">
    <subcellularLocation>
        <location evidence="1 8">Cell outer membrane</location>
        <topology evidence="1 8">Multi-pass membrane protein</topology>
    </subcellularLocation>
</comment>
<gene>
    <name evidence="12" type="ORF">GFH32_15905</name>
</gene>
<dbReference type="SUPFAM" id="SSF56935">
    <property type="entry name" value="Porins"/>
    <property type="match status" value="1"/>
</dbReference>
<dbReference type="Gene3D" id="2.170.130.10">
    <property type="entry name" value="TonB-dependent receptor, plug domain"/>
    <property type="match status" value="1"/>
</dbReference>
<keyword evidence="3 8" id="KW-1134">Transmembrane beta strand</keyword>
<evidence type="ECO:0000259" key="11">
    <source>
        <dbReference type="Pfam" id="PF07715"/>
    </source>
</evidence>
<evidence type="ECO:0000256" key="8">
    <source>
        <dbReference type="PROSITE-ProRule" id="PRU01360"/>
    </source>
</evidence>
<sequence>MCKKRFKRAFLASTFYPITSVLTLALLTPDAVLASNLKESSSIHAVAFQEVISGTIKGASGPLSAVTISVKEDPKTVSSTDENGAFSINAKVGQTLVISAVGYEKVERKIESNNMSIDLEESVNSLDEVVVVGYGIQQKKESLTGALQNVSGQKLRDVTTPSVENMLNGKAAGVYVAPGTGRPGTRGAVVIRGQASVNGVTSPLWVIDGVIVGYSPGDLNPDDISNLTVLKDAASTSIYGSQGANGVVVVTTKAPRAQKMQLSYSTKLGFNQLTNGNLEMMNGSELYDYFASFQNASDIKFPRWNEDLRNSNFDWWDVAVRNGFTQNHNVSLQGGNETLQSYLSLGYYNELGAVKGFSYDRYNVRLNTVYKPFEWLSIKPSIVGALRGTDDRQYSTGAMVTNLPWDSPYDAEGKLVPHRYSGWVNNASTNYLYDLQWNHSDTKNYELQGNFDFDVRLTDWLTFSSVNSYRTNLYSSAGYTDPRSNAGESVLGRIAEYRLDNTRRYTNQLLRFNKTWDKHSLNGIVAYEFNDFNEKIIDIYGTGFLPGFEVLDVVARPERTKGSITEWATQSYLSNVNYAYDNRYLAQASFRRDGASNFGSDVKYGNFFSISGAWNIHNESWFDVEKINSLKLRAAYGSVGNKPTSLYPQYDLYSISTGSGYNGTPGALITQIGNPNLQWENTYTAGFGLDAAFFNNRLRLTADYYNKTTDNVLFQVPVTGLIGVNSIWRNVGEMQNKGYELTIGGDIIKKGDWLWSMDVNLGHNKNKLTELYKTLVNGQLVAKPIIASDNSGIAGSAQRLLEIGSPVDTYYMIEWAGVNPDNGKPMWYKDDLDAEGNVIGKSTTENYAAANYRKVGNAAPDLFGGFSTFVAYKAFDLSANFGFSLGGQKYNYARQELDADGTYVDRNQMKLQDGWNRWEKPGDIATHPVARYNNSYNANKASTRYLESNDFLRLRSLAVGYSIKLPQYHLSNVRVFLSGENLFTWTNYSGVDPEATINPDNGKLLETASPSVYPATRKFMFGLNVTF</sequence>
<dbReference type="InterPro" id="IPR023996">
    <property type="entry name" value="TonB-dep_OMP_SusC/RagA"/>
</dbReference>
<dbReference type="GO" id="GO:0009279">
    <property type="term" value="C:cell outer membrane"/>
    <property type="evidence" value="ECO:0007669"/>
    <property type="project" value="UniProtKB-SubCell"/>
</dbReference>
<dbReference type="Pfam" id="PF07715">
    <property type="entry name" value="Plug"/>
    <property type="match status" value="1"/>
</dbReference>
<feature type="domain" description="TonB-dependent receptor plug" evidence="11">
    <location>
        <begin position="140"/>
        <end position="247"/>
    </location>
</feature>
<keyword evidence="13" id="KW-1185">Reference proteome</keyword>
<evidence type="ECO:0000256" key="2">
    <source>
        <dbReference type="ARBA" id="ARBA00022448"/>
    </source>
</evidence>
<dbReference type="Gene3D" id="2.40.170.20">
    <property type="entry name" value="TonB-dependent receptor, beta-barrel domain"/>
    <property type="match status" value="1"/>
</dbReference>
<dbReference type="InterPro" id="IPR023997">
    <property type="entry name" value="TonB-dep_OMP_SusC/RagA_CS"/>
</dbReference>
<keyword evidence="5 9" id="KW-0798">TonB box</keyword>
<comment type="similarity">
    <text evidence="8 9">Belongs to the TonB-dependent receptor family.</text>
</comment>
<dbReference type="Pfam" id="PF00593">
    <property type="entry name" value="TonB_dep_Rec_b-barrel"/>
    <property type="match status" value="1"/>
</dbReference>
<keyword evidence="7 8" id="KW-0998">Cell outer membrane</keyword>
<dbReference type="AlphaFoldDB" id="A0A5Q0QIF7"/>
<keyword evidence="2 8" id="KW-0813">Transport</keyword>
<keyword evidence="4 8" id="KW-0812">Transmembrane</keyword>
<dbReference type="InterPro" id="IPR037066">
    <property type="entry name" value="Plug_dom_sf"/>
</dbReference>
<dbReference type="InterPro" id="IPR000531">
    <property type="entry name" value="Beta-barrel_TonB"/>
</dbReference>
<dbReference type="NCBIfam" id="TIGR04057">
    <property type="entry name" value="SusC_RagA_signa"/>
    <property type="match status" value="1"/>
</dbReference>
<protein>
    <submittedName>
        <fullName evidence="12">SusC/RagA family TonB-linked outer membrane protein</fullName>
    </submittedName>
</protein>
<dbReference type="NCBIfam" id="TIGR04056">
    <property type="entry name" value="OMP_RagA_SusC"/>
    <property type="match status" value="1"/>
</dbReference>
<accession>A0A5Q0QIF7</accession>
<dbReference type="PROSITE" id="PS52016">
    <property type="entry name" value="TONB_DEPENDENT_REC_3"/>
    <property type="match status" value="1"/>
</dbReference>
<evidence type="ECO:0000256" key="5">
    <source>
        <dbReference type="ARBA" id="ARBA00023077"/>
    </source>
</evidence>
<dbReference type="InterPro" id="IPR036942">
    <property type="entry name" value="Beta-barrel_TonB_sf"/>
</dbReference>
<dbReference type="InterPro" id="IPR012910">
    <property type="entry name" value="Plug_dom"/>
</dbReference>
<dbReference type="Pfam" id="PF13715">
    <property type="entry name" value="CarbopepD_reg_2"/>
    <property type="match status" value="1"/>
</dbReference>
<organism evidence="12 13">
    <name type="scientific">Sphingobacterium zhuxiongii</name>
    <dbReference type="NCBI Taxonomy" id="2662364"/>
    <lineage>
        <taxon>Bacteria</taxon>
        <taxon>Pseudomonadati</taxon>
        <taxon>Bacteroidota</taxon>
        <taxon>Sphingobacteriia</taxon>
        <taxon>Sphingobacteriales</taxon>
        <taxon>Sphingobacteriaceae</taxon>
        <taxon>Sphingobacterium</taxon>
    </lineage>
</organism>
<evidence type="ECO:0000256" key="7">
    <source>
        <dbReference type="ARBA" id="ARBA00023237"/>
    </source>
</evidence>
<evidence type="ECO:0000313" key="12">
    <source>
        <dbReference type="EMBL" id="QGA27712.1"/>
    </source>
</evidence>